<dbReference type="GO" id="GO:0005886">
    <property type="term" value="C:plasma membrane"/>
    <property type="evidence" value="ECO:0007669"/>
    <property type="project" value="UniProtKB-SubCell"/>
</dbReference>
<evidence type="ECO:0000313" key="11">
    <source>
        <dbReference type="EMBL" id="EKU27084.1"/>
    </source>
</evidence>
<keyword evidence="4" id="KW-0488">Methylation</keyword>
<evidence type="ECO:0000313" key="12">
    <source>
        <dbReference type="Proteomes" id="UP000016057"/>
    </source>
</evidence>
<dbReference type="InterPro" id="IPR045584">
    <property type="entry name" value="Pilin-like"/>
</dbReference>
<dbReference type="AlphaFoldDB" id="K8Z7Y2"/>
<evidence type="ECO:0000256" key="2">
    <source>
        <dbReference type="ARBA" id="ARBA00004241"/>
    </source>
</evidence>
<evidence type="ECO:0000256" key="6">
    <source>
        <dbReference type="ARBA" id="ARBA00022989"/>
    </source>
</evidence>
<keyword evidence="7 10" id="KW-0472">Membrane</keyword>
<dbReference type="EMBL" id="AMYT01000021">
    <property type="protein sequence ID" value="EKU27084.1"/>
    <property type="molecule type" value="Genomic_DNA"/>
</dbReference>
<dbReference type="Proteomes" id="UP000016057">
    <property type="component" value="Unassembled WGS sequence"/>
</dbReference>
<dbReference type="NCBIfam" id="NF040999">
    <property type="entry name" value="pilin_ComGC"/>
    <property type="match status" value="1"/>
</dbReference>
<dbReference type="eggNOG" id="COG4537">
    <property type="taxonomic scope" value="Bacteria"/>
</dbReference>
<evidence type="ECO:0000256" key="1">
    <source>
        <dbReference type="ARBA" id="ARBA00004162"/>
    </source>
</evidence>
<dbReference type="OrthoDB" id="2248894at2"/>
<name>K8Z7Y2_9ENTE</name>
<dbReference type="InterPro" id="IPR012902">
    <property type="entry name" value="N_methyl_site"/>
</dbReference>
<evidence type="ECO:0000256" key="7">
    <source>
        <dbReference type="ARBA" id="ARBA00023136"/>
    </source>
</evidence>
<dbReference type="SUPFAM" id="SSF54523">
    <property type="entry name" value="Pili subunits"/>
    <property type="match status" value="1"/>
</dbReference>
<dbReference type="GO" id="GO:0009986">
    <property type="term" value="C:cell surface"/>
    <property type="evidence" value="ECO:0007669"/>
    <property type="project" value="UniProtKB-SubCell"/>
</dbReference>
<keyword evidence="3" id="KW-1003">Cell membrane</keyword>
<dbReference type="PATRIC" id="fig|1234409.3.peg.1032"/>
<protein>
    <submittedName>
        <fullName evidence="11">Putative competence protein ComGC</fullName>
    </submittedName>
</protein>
<dbReference type="GO" id="GO:0030420">
    <property type="term" value="P:establishment of competence for transformation"/>
    <property type="evidence" value="ECO:0007669"/>
    <property type="project" value="UniProtKB-KW"/>
</dbReference>
<dbReference type="Pfam" id="PF07963">
    <property type="entry name" value="N_methyl"/>
    <property type="match status" value="1"/>
</dbReference>
<dbReference type="PIRSF" id="PIRSF029928">
    <property type="entry name" value="Late_competence_ComGC"/>
    <property type="match status" value="1"/>
</dbReference>
<keyword evidence="6 10" id="KW-1133">Transmembrane helix</keyword>
<evidence type="ECO:0000256" key="8">
    <source>
        <dbReference type="ARBA" id="ARBA00023287"/>
    </source>
</evidence>
<accession>K8Z7Y2</accession>
<comment type="subcellular location">
    <subcellularLocation>
        <location evidence="1">Cell membrane</location>
        <topology evidence="1">Single-pass membrane protein</topology>
    </subcellularLocation>
    <subcellularLocation>
        <location evidence="2">Cell surface</location>
    </subcellularLocation>
</comment>
<dbReference type="InterPro" id="IPR016940">
    <property type="entry name" value="ComGC"/>
</dbReference>
<keyword evidence="5 10" id="KW-0812">Transmembrane</keyword>
<gene>
    <name evidence="11" type="ORF">C683_1080</name>
</gene>
<evidence type="ECO:0000256" key="4">
    <source>
        <dbReference type="ARBA" id="ARBA00022481"/>
    </source>
</evidence>
<evidence type="ECO:0000256" key="3">
    <source>
        <dbReference type="ARBA" id="ARBA00022475"/>
    </source>
</evidence>
<dbReference type="NCBIfam" id="TIGR02532">
    <property type="entry name" value="IV_pilin_GFxxxE"/>
    <property type="match status" value="1"/>
</dbReference>
<evidence type="ECO:0000256" key="9">
    <source>
        <dbReference type="ARBA" id="ARBA00043982"/>
    </source>
</evidence>
<dbReference type="STRING" id="1234409.C683_1080"/>
<keyword evidence="8" id="KW-0178">Competence</keyword>
<keyword evidence="12" id="KW-1185">Reference proteome</keyword>
<evidence type="ECO:0000256" key="10">
    <source>
        <dbReference type="SAM" id="Phobius"/>
    </source>
</evidence>
<reference evidence="11 12" key="1">
    <citation type="journal article" date="2013" name="Genome Announc.">
        <title>Draft Genome Sequence of Catellicoccus marimammalium, a Novel Species Commonly Found in Gull Feces.</title>
        <authorList>
            <person name="Weigand M.R."/>
            <person name="Ryu H."/>
            <person name="Bozcek L."/>
            <person name="Konstantinidis K.T."/>
            <person name="Santo Domingo J.W."/>
        </authorList>
    </citation>
    <scope>NUCLEOTIDE SEQUENCE [LARGE SCALE GENOMIC DNA]</scope>
    <source>
        <strain evidence="11 12">M35/04/3</strain>
    </source>
</reference>
<organism evidence="11 12">
    <name type="scientific">Catellicoccus marimammalium M35/04/3</name>
    <dbReference type="NCBI Taxonomy" id="1234409"/>
    <lineage>
        <taxon>Bacteria</taxon>
        <taxon>Bacillati</taxon>
        <taxon>Bacillota</taxon>
        <taxon>Bacilli</taxon>
        <taxon>Lactobacillales</taxon>
        <taxon>Enterococcaceae</taxon>
        <taxon>Catellicoccus</taxon>
    </lineage>
</organism>
<evidence type="ECO:0000256" key="5">
    <source>
        <dbReference type="ARBA" id="ARBA00022692"/>
    </source>
</evidence>
<dbReference type="PROSITE" id="PS00409">
    <property type="entry name" value="PROKAR_NTER_METHYL"/>
    <property type="match status" value="1"/>
</dbReference>
<comment type="similarity">
    <text evidence="9">Belongs to the ComGC family.</text>
</comment>
<comment type="caution">
    <text evidence="11">The sequence shown here is derived from an EMBL/GenBank/DDBJ whole genome shotgun (WGS) entry which is preliminary data.</text>
</comment>
<feature type="transmembrane region" description="Helical" evidence="10">
    <location>
        <begin position="12"/>
        <end position="33"/>
    </location>
</feature>
<dbReference type="RefSeq" id="WP_009491767.1">
    <property type="nucleotide sequence ID" value="NZ_AMYT01000021.1"/>
</dbReference>
<sequence>MKQKRKKGFTLIEMLVVLLVITALVLIFVPNLLKQSNKAKGQSDTAFQQVVDNQYVLYKHDHPDQKVDTWDDLSGYLSKKQINEAKKNKHIRAPWQ</sequence>
<dbReference type="Gene3D" id="3.30.700.10">
    <property type="entry name" value="Glycoprotein, Type 4 Pilin"/>
    <property type="match status" value="1"/>
</dbReference>
<proteinExistence type="inferred from homology"/>